<dbReference type="EC" id="3.2.1.1" evidence="4"/>
<evidence type="ECO:0000313" key="11">
    <source>
        <dbReference type="Proteomes" id="UP001359559"/>
    </source>
</evidence>
<comment type="caution">
    <text evidence="10">The sequence shown here is derived from an EMBL/GenBank/DDBJ whole genome shotgun (WGS) entry which is preliminary data.</text>
</comment>
<dbReference type="GO" id="GO:0004556">
    <property type="term" value="F:alpha-amylase activity"/>
    <property type="evidence" value="ECO:0007669"/>
    <property type="project" value="UniProtKB-EC"/>
</dbReference>
<evidence type="ECO:0000256" key="7">
    <source>
        <dbReference type="ARBA" id="ARBA00023277"/>
    </source>
</evidence>
<evidence type="ECO:0000256" key="8">
    <source>
        <dbReference type="ARBA" id="ARBA00023295"/>
    </source>
</evidence>
<name>A0AAN9JAY7_CLITE</name>
<dbReference type="GO" id="GO:0005975">
    <property type="term" value="P:carbohydrate metabolic process"/>
    <property type="evidence" value="ECO:0007669"/>
    <property type="project" value="InterPro"/>
</dbReference>
<keyword evidence="8" id="KW-0326">Glycosidase</keyword>
<dbReference type="GO" id="GO:0005509">
    <property type="term" value="F:calcium ion binding"/>
    <property type="evidence" value="ECO:0007669"/>
    <property type="project" value="InterPro"/>
</dbReference>
<evidence type="ECO:0000256" key="2">
    <source>
        <dbReference type="ARBA" id="ARBA00001913"/>
    </source>
</evidence>
<dbReference type="PANTHER" id="PTHR11926:SF1530">
    <property type="entry name" value="EF-HAND DOMAIN-CONTAINING PROTEIN"/>
    <property type="match status" value="1"/>
</dbReference>
<dbReference type="PROSITE" id="PS00018">
    <property type="entry name" value="EF_HAND_1"/>
    <property type="match status" value="1"/>
</dbReference>
<evidence type="ECO:0000256" key="4">
    <source>
        <dbReference type="ARBA" id="ARBA00012595"/>
    </source>
</evidence>
<dbReference type="Gene3D" id="2.60.40.1180">
    <property type="entry name" value="Golgi alpha-mannosidase II"/>
    <property type="match status" value="1"/>
</dbReference>
<evidence type="ECO:0000256" key="6">
    <source>
        <dbReference type="ARBA" id="ARBA00022801"/>
    </source>
</evidence>
<dbReference type="PROSITE" id="PS50222">
    <property type="entry name" value="EF_HAND_2"/>
    <property type="match status" value="1"/>
</dbReference>
<comment type="catalytic activity">
    <reaction evidence="1">
        <text>Endohydrolysis of (1-&gt;4)-alpha-D-glucosidic linkages in polysaccharides containing three or more (1-&gt;4)-alpha-linked D-glucose units.</text>
        <dbReference type="EC" id="3.2.1.1"/>
    </reaction>
</comment>
<dbReference type="PANTHER" id="PTHR11926">
    <property type="entry name" value="GLUCOSYL/GLUCURONOSYL TRANSFERASES"/>
    <property type="match status" value="1"/>
</dbReference>
<dbReference type="InterPro" id="IPR002048">
    <property type="entry name" value="EF_hand_dom"/>
</dbReference>
<dbReference type="Gene3D" id="3.40.50.2000">
    <property type="entry name" value="Glycogen Phosphorylase B"/>
    <property type="match status" value="2"/>
</dbReference>
<dbReference type="EMBL" id="JAYKXN010000004">
    <property type="protein sequence ID" value="KAK7295448.1"/>
    <property type="molecule type" value="Genomic_DNA"/>
</dbReference>
<dbReference type="GO" id="GO:0080043">
    <property type="term" value="F:quercetin 3-O-glucosyltransferase activity"/>
    <property type="evidence" value="ECO:0007669"/>
    <property type="project" value="TreeGrafter"/>
</dbReference>
<dbReference type="Proteomes" id="UP001359559">
    <property type="component" value="Unassembled WGS sequence"/>
</dbReference>
<evidence type="ECO:0000256" key="5">
    <source>
        <dbReference type="ARBA" id="ARBA00022679"/>
    </source>
</evidence>
<organism evidence="10 11">
    <name type="scientific">Clitoria ternatea</name>
    <name type="common">Butterfly pea</name>
    <dbReference type="NCBI Taxonomy" id="43366"/>
    <lineage>
        <taxon>Eukaryota</taxon>
        <taxon>Viridiplantae</taxon>
        <taxon>Streptophyta</taxon>
        <taxon>Embryophyta</taxon>
        <taxon>Tracheophyta</taxon>
        <taxon>Spermatophyta</taxon>
        <taxon>Magnoliopsida</taxon>
        <taxon>eudicotyledons</taxon>
        <taxon>Gunneridae</taxon>
        <taxon>Pentapetalae</taxon>
        <taxon>rosids</taxon>
        <taxon>fabids</taxon>
        <taxon>Fabales</taxon>
        <taxon>Fabaceae</taxon>
        <taxon>Papilionoideae</taxon>
        <taxon>50 kb inversion clade</taxon>
        <taxon>NPAAA clade</taxon>
        <taxon>indigoferoid/millettioid clade</taxon>
        <taxon>Phaseoleae</taxon>
        <taxon>Clitoria</taxon>
    </lineage>
</organism>
<sequence>MQGYAYILTHPGTPVIFYDHFYDFGIHDVITELIEARRRAGIHCRSSIKIYHANNEGYVAQVGDALVMKLGQFDWNPSKENQLEGSWQKFVDKGSDYQQPSKWHLNIELSQPCMYSNPPILDLYKMGIPHFLAIPFPIQGHVNPLMQFSQVLAKHGCKVTFLHTEFNHKRANTAGASHDNNHEGSQIKLVTLPDGLDPEDDRSDVLKLLLSMNSTMPALLPKLIEDINALDVEDKITCVVVTINMGWALEVAHKLGIKGALLCPASATSLASAACIPRLIEDGIIDSEGRPTKKQEIQLSPDIPMMDTEDLPWRGFSKTFFEHLVQEMQTLELGDWWLCNTTNDLEPGAFSISPKFLPIGPLMSNESNNSSFWQEDTACLQWLDQQPPQSVVYVAFGSLAIMEQNQFQELALALDLLNKPFLWVVRPSNDNKGNNNAYPHDFVGSKGKIVGWAPQKKILNHPSIACFISHCGWNSTLEGVCSGVPFLCWPFSTDQFLDKSYICDVWKTGLGLDKDENGLISREEIRKKVEKLVGNEEVKARSLKLKEKTLNSVEEGGQSSKNLNMFINWAK</sequence>
<evidence type="ECO:0000259" key="9">
    <source>
        <dbReference type="PROSITE" id="PS50222"/>
    </source>
</evidence>
<keyword evidence="7" id="KW-0119">Carbohydrate metabolism</keyword>
<dbReference type="InterPro" id="IPR002213">
    <property type="entry name" value="UDP_glucos_trans"/>
</dbReference>
<keyword evidence="6" id="KW-0378">Hydrolase</keyword>
<dbReference type="GO" id="GO:0080044">
    <property type="term" value="F:quercetin 7-O-glucosyltransferase activity"/>
    <property type="evidence" value="ECO:0007669"/>
    <property type="project" value="TreeGrafter"/>
</dbReference>
<reference evidence="10 11" key="1">
    <citation type="submission" date="2024-01" db="EMBL/GenBank/DDBJ databases">
        <title>The genomes of 5 underutilized Papilionoideae crops provide insights into root nodulation and disease resistance.</title>
        <authorList>
            <person name="Yuan L."/>
        </authorList>
    </citation>
    <scope>NUCLEOTIDE SEQUENCE [LARGE SCALE GENOMIC DNA]</scope>
    <source>
        <strain evidence="10">LY-2023</strain>
        <tissue evidence="10">Leaf</tissue>
    </source>
</reference>
<accession>A0AAN9JAY7</accession>
<dbReference type="InterPro" id="IPR058980">
    <property type="entry name" value="Glyco_transf_N"/>
</dbReference>
<comment type="similarity">
    <text evidence="3">Belongs to the UDP-glycosyltransferase family.</text>
</comment>
<dbReference type="AlphaFoldDB" id="A0AAN9JAY7"/>
<dbReference type="Pfam" id="PF26168">
    <property type="entry name" value="Glyco_transf_N"/>
    <property type="match status" value="1"/>
</dbReference>
<dbReference type="Pfam" id="PF07821">
    <property type="entry name" value="Alpha-amyl_C2"/>
    <property type="match status" value="1"/>
</dbReference>
<dbReference type="InterPro" id="IPR012850">
    <property type="entry name" value="A-amylase_bs_C"/>
</dbReference>
<evidence type="ECO:0000256" key="3">
    <source>
        <dbReference type="ARBA" id="ARBA00009995"/>
    </source>
</evidence>
<dbReference type="FunFam" id="3.40.50.2000:FF:000060">
    <property type="entry name" value="Glycosyltransferase"/>
    <property type="match status" value="1"/>
</dbReference>
<dbReference type="InterPro" id="IPR013780">
    <property type="entry name" value="Glyco_hydro_b"/>
</dbReference>
<dbReference type="InterPro" id="IPR018247">
    <property type="entry name" value="EF_Hand_1_Ca_BS"/>
</dbReference>
<evidence type="ECO:0000313" key="10">
    <source>
        <dbReference type="EMBL" id="KAK7295448.1"/>
    </source>
</evidence>
<dbReference type="SUPFAM" id="SSF53756">
    <property type="entry name" value="UDP-Glycosyltransferase/glycogen phosphorylase"/>
    <property type="match status" value="1"/>
</dbReference>
<feature type="domain" description="EF-hand" evidence="9">
    <location>
        <begin position="512"/>
        <end position="535"/>
    </location>
</feature>
<keyword evidence="5" id="KW-0808">Transferase</keyword>
<dbReference type="Gene3D" id="3.20.20.80">
    <property type="entry name" value="Glycosidases"/>
    <property type="match status" value="1"/>
</dbReference>
<keyword evidence="11" id="KW-1185">Reference proteome</keyword>
<dbReference type="SMART" id="SM00810">
    <property type="entry name" value="Alpha-amyl_C2"/>
    <property type="match status" value="1"/>
</dbReference>
<dbReference type="CDD" id="cd03784">
    <property type="entry name" value="GT1_Gtf-like"/>
    <property type="match status" value="1"/>
</dbReference>
<dbReference type="Pfam" id="PF00201">
    <property type="entry name" value="UDPGT"/>
    <property type="match status" value="1"/>
</dbReference>
<evidence type="ECO:0000256" key="1">
    <source>
        <dbReference type="ARBA" id="ARBA00000548"/>
    </source>
</evidence>
<comment type="cofactor">
    <cofactor evidence="2">
        <name>Ca(2+)</name>
        <dbReference type="ChEBI" id="CHEBI:29108"/>
    </cofactor>
</comment>
<protein>
    <recommendedName>
        <fullName evidence="4">alpha-amylase</fullName>
        <ecNumber evidence="4">3.2.1.1</ecNumber>
    </recommendedName>
</protein>
<proteinExistence type="inferred from homology"/>
<gene>
    <name evidence="10" type="ORF">RJT34_18357</name>
</gene>
<dbReference type="FunFam" id="3.40.50.2000:FF:000133">
    <property type="entry name" value="UDP-glycosyltransferase 83A1"/>
    <property type="match status" value="1"/>
</dbReference>